<reference evidence="1" key="2">
    <citation type="journal article" date="2015" name="Fish Shellfish Immunol.">
        <title>Early steps in the European eel (Anguilla anguilla)-Vibrio vulnificus interaction in the gills: Role of the RtxA13 toxin.</title>
        <authorList>
            <person name="Callol A."/>
            <person name="Pajuelo D."/>
            <person name="Ebbesson L."/>
            <person name="Teles M."/>
            <person name="MacKenzie S."/>
            <person name="Amaro C."/>
        </authorList>
    </citation>
    <scope>NUCLEOTIDE SEQUENCE</scope>
</reference>
<protein>
    <submittedName>
        <fullName evidence="1">Uncharacterized protein</fullName>
    </submittedName>
</protein>
<accession>A0A0E9P599</accession>
<evidence type="ECO:0000313" key="1">
    <source>
        <dbReference type="EMBL" id="JAG99538.1"/>
    </source>
</evidence>
<proteinExistence type="predicted"/>
<organism evidence="1">
    <name type="scientific">Anguilla anguilla</name>
    <name type="common">European freshwater eel</name>
    <name type="synonym">Muraena anguilla</name>
    <dbReference type="NCBI Taxonomy" id="7936"/>
    <lineage>
        <taxon>Eukaryota</taxon>
        <taxon>Metazoa</taxon>
        <taxon>Chordata</taxon>
        <taxon>Craniata</taxon>
        <taxon>Vertebrata</taxon>
        <taxon>Euteleostomi</taxon>
        <taxon>Actinopterygii</taxon>
        <taxon>Neopterygii</taxon>
        <taxon>Teleostei</taxon>
        <taxon>Anguilliformes</taxon>
        <taxon>Anguillidae</taxon>
        <taxon>Anguilla</taxon>
    </lineage>
</organism>
<dbReference type="AlphaFoldDB" id="A0A0E9P599"/>
<sequence length="16" mass="1956">MHFMSALNYFKKRVIA</sequence>
<dbReference type="EMBL" id="GBXM01109038">
    <property type="protein sequence ID" value="JAG99538.1"/>
    <property type="molecule type" value="Transcribed_RNA"/>
</dbReference>
<name>A0A0E9P599_ANGAN</name>
<reference evidence="1" key="1">
    <citation type="submission" date="2014-11" db="EMBL/GenBank/DDBJ databases">
        <authorList>
            <person name="Amaro Gonzalez C."/>
        </authorList>
    </citation>
    <scope>NUCLEOTIDE SEQUENCE</scope>
</reference>